<dbReference type="RefSeq" id="WP_078054823.1">
    <property type="nucleotide sequence ID" value="NZ_JANKAH010000005.1"/>
</dbReference>
<proteinExistence type="predicted"/>
<evidence type="ECO:0000313" key="1">
    <source>
        <dbReference type="EMBL" id="OOO63135.1"/>
    </source>
</evidence>
<organism evidence="1 2">
    <name type="scientific">Clostridium tepidum</name>
    <dbReference type="NCBI Taxonomy" id="1962263"/>
    <lineage>
        <taxon>Bacteria</taxon>
        <taxon>Bacillati</taxon>
        <taxon>Bacillota</taxon>
        <taxon>Clostridia</taxon>
        <taxon>Eubacteriales</taxon>
        <taxon>Clostridiaceae</taxon>
        <taxon>Clostridium</taxon>
    </lineage>
</organism>
<evidence type="ECO:0000313" key="2">
    <source>
        <dbReference type="Proteomes" id="UP000190256"/>
    </source>
</evidence>
<dbReference type="Proteomes" id="UP000190256">
    <property type="component" value="Unassembled WGS sequence"/>
</dbReference>
<dbReference type="AlphaFoldDB" id="A0A1S9HYR3"/>
<protein>
    <submittedName>
        <fullName evidence="1">Uncharacterized protein</fullName>
    </submittedName>
</protein>
<reference evidence="1 2" key="1">
    <citation type="submission" date="2016-12" db="EMBL/GenBank/DDBJ databases">
        <title>Clostridium tepidum sp. nov., a close relative of Clostridium sporogenes and Clostridium botulinum Group I.</title>
        <authorList>
            <person name="Dobritsa A.P."/>
            <person name="Kutumbaka K.K."/>
            <person name="Werner K."/>
            <person name="Wiedmann M."/>
            <person name="Asmus A."/>
            <person name="Samadpour M."/>
        </authorList>
    </citation>
    <scope>NUCLEOTIDE SEQUENCE [LARGE SCALE GENOMIC DNA]</scope>
    <source>
        <strain evidence="1 2">IEH 97212</strain>
    </source>
</reference>
<name>A0A1S9HYR3_9CLOT</name>
<sequence>MNRYKKIILKNAKKDIKIPKKNLSYTKDIKKDNSEGVIVNFKDNKDFNTILDIETNLGKIEFPGWITLKESKNLDPSYSDHSIAAWIKEKNFSDNYRYIIFENPICSFFLTYFSFFPIKITALDSNNNVLKVVEGEKNWCNEKGYSDLSQLNISIENNLIKCIKIESFAEYIGIHSLEAHKKILNNNNKEYKKFKGHDEFDTFFIALSIYLLFFHRDNNKYCYTKKKKKKKK</sequence>
<gene>
    <name evidence="1" type="ORF">BS638_13725</name>
</gene>
<dbReference type="EMBL" id="MRAE01000072">
    <property type="protein sequence ID" value="OOO63135.1"/>
    <property type="molecule type" value="Genomic_DNA"/>
</dbReference>
<accession>A0A1S9HYR3</accession>
<dbReference type="OrthoDB" id="1926863at2"/>
<comment type="caution">
    <text evidence="1">The sequence shown here is derived from an EMBL/GenBank/DDBJ whole genome shotgun (WGS) entry which is preliminary data.</text>
</comment>